<feature type="region of interest" description="Disordered" evidence="1">
    <location>
        <begin position="61"/>
        <end position="82"/>
    </location>
</feature>
<reference evidence="2" key="1">
    <citation type="submission" date="2021-12" db="EMBL/GenBank/DDBJ databases">
        <authorList>
            <person name="King R."/>
        </authorList>
    </citation>
    <scope>NUCLEOTIDE SEQUENCE</scope>
</reference>
<feature type="region of interest" description="Disordered" evidence="1">
    <location>
        <begin position="97"/>
        <end position="117"/>
    </location>
</feature>
<dbReference type="AlphaFoldDB" id="A0A9P0EXI5"/>
<organism evidence="2 3">
    <name type="scientific">Bemisia tabaci</name>
    <name type="common">Sweetpotato whitefly</name>
    <name type="synonym">Aleurodes tabaci</name>
    <dbReference type="NCBI Taxonomy" id="7038"/>
    <lineage>
        <taxon>Eukaryota</taxon>
        <taxon>Metazoa</taxon>
        <taxon>Ecdysozoa</taxon>
        <taxon>Arthropoda</taxon>
        <taxon>Hexapoda</taxon>
        <taxon>Insecta</taxon>
        <taxon>Pterygota</taxon>
        <taxon>Neoptera</taxon>
        <taxon>Paraneoptera</taxon>
        <taxon>Hemiptera</taxon>
        <taxon>Sternorrhyncha</taxon>
        <taxon>Aleyrodoidea</taxon>
        <taxon>Aleyrodidae</taxon>
        <taxon>Aleyrodinae</taxon>
        <taxon>Bemisia</taxon>
    </lineage>
</organism>
<sequence length="252" mass="28031">MFGGQHAGGERRNLQGVNVLGCPKSKVTEIMEPHMPDIPEKSSAQPLPLVSWTLEDVDTFDSSRHRQIGDGEPPSAIDGEGGRWVAVKGPSGMVKEVKEHWTKSREEKEERTETEDVQHLGDITDEESSPFFPALYPHPPFPRDIQGARDSRCQRSTGLVNIVINASQHRPKGDTDCKVDDGTTYASLEEMLISNPSSGFGESDKHTCWAKGSKSQTNAYYVGCWYYVHNLKDSLSRRELHLAEDTLAHKSV</sequence>
<keyword evidence="3" id="KW-1185">Reference proteome</keyword>
<evidence type="ECO:0000256" key="1">
    <source>
        <dbReference type="SAM" id="MobiDB-lite"/>
    </source>
</evidence>
<proteinExistence type="predicted"/>
<dbReference type="Proteomes" id="UP001152759">
    <property type="component" value="Chromosome 1"/>
</dbReference>
<protein>
    <submittedName>
        <fullName evidence="2">Uncharacterized protein</fullName>
    </submittedName>
</protein>
<evidence type="ECO:0000313" key="2">
    <source>
        <dbReference type="EMBL" id="CAH0381007.1"/>
    </source>
</evidence>
<name>A0A9P0EXI5_BEMTA</name>
<evidence type="ECO:0000313" key="3">
    <source>
        <dbReference type="Proteomes" id="UP001152759"/>
    </source>
</evidence>
<accession>A0A9P0EXI5</accession>
<dbReference type="EMBL" id="OU963862">
    <property type="protein sequence ID" value="CAH0381007.1"/>
    <property type="molecule type" value="Genomic_DNA"/>
</dbReference>
<gene>
    <name evidence="2" type="ORF">BEMITA_LOCUS701</name>
</gene>